<comment type="caution">
    <text evidence="2">The sequence shown here is derived from an EMBL/GenBank/DDBJ whole genome shotgun (WGS) entry which is preliminary data.</text>
</comment>
<protein>
    <recommendedName>
        <fullName evidence="1">Replication-associated protein ORF2/G2P domain-containing protein</fullName>
    </recommendedName>
</protein>
<name>A0A6I2UHX7_9FIRM</name>
<dbReference type="AlphaFoldDB" id="A0A6I2UHX7"/>
<organism evidence="2 3">
    <name type="scientific">Anaerovibrio slackiae</name>
    <dbReference type="NCBI Taxonomy" id="2652309"/>
    <lineage>
        <taxon>Bacteria</taxon>
        <taxon>Bacillati</taxon>
        <taxon>Bacillota</taxon>
        <taxon>Negativicutes</taxon>
        <taxon>Selenomonadales</taxon>
        <taxon>Selenomonadaceae</taxon>
        <taxon>Anaerovibrio</taxon>
    </lineage>
</organism>
<evidence type="ECO:0000259" key="1">
    <source>
        <dbReference type="Pfam" id="PF23343"/>
    </source>
</evidence>
<dbReference type="Pfam" id="PF23343">
    <property type="entry name" value="REP_ORF2-G2P"/>
    <property type="match status" value="1"/>
</dbReference>
<feature type="domain" description="Replication-associated protein ORF2/G2P" evidence="1">
    <location>
        <begin position="67"/>
        <end position="166"/>
    </location>
</feature>
<dbReference type="GeneID" id="96779116"/>
<reference evidence="2 3" key="1">
    <citation type="submission" date="2019-08" db="EMBL/GenBank/DDBJ databases">
        <title>In-depth cultivation of the pig gut microbiome towards novel bacterial diversity and tailored functional studies.</title>
        <authorList>
            <person name="Wylensek D."/>
            <person name="Hitch T.C.A."/>
            <person name="Clavel T."/>
        </authorList>
    </citation>
    <scope>NUCLEOTIDE SEQUENCE [LARGE SCALE GENOMIC DNA]</scope>
    <source>
        <strain evidence="2 3">WCA-693-APC-5D-A</strain>
    </source>
</reference>
<keyword evidence="3" id="KW-1185">Reference proteome</keyword>
<accession>A0A6I2UHX7</accession>
<dbReference type="InterPro" id="IPR056906">
    <property type="entry name" value="ORF2/G2P_dom"/>
</dbReference>
<proteinExistence type="predicted"/>
<gene>
    <name evidence="2" type="ORF">FYJ84_09305</name>
</gene>
<evidence type="ECO:0000313" key="2">
    <source>
        <dbReference type="EMBL" id="MSU09180.1"/>
    </source>
</evidence>
<dbReference type="Proteomes" id="UP000433181">
    <property type="component" value="Unassembled WGS sequence"/>
</dbReference>
<evidence type="ECO:0000313" key="3">
    <source>
        <dbReference type="Proteomes" id="UP000433181"/>
    </source>
</evidence>
<sequence>MNRKAEFMQVMYLDFDSSSSNGDHLRRGRKIYKESMPKQKKLNEKRARRYFEALVEANFKGGRDLVLHLTFRKENYPESEEEAKKRAKAFLRNINGKRKRRGLGNARYIIVFEVSKTGRFHFHIIMDGEMDRDTVEATWTHGYCNADRLKADSRDGLSAIISYLAKGGGNLPSGEENERSKWQKRWIPSRGLVRPWISEAKSSISKKRFASIVELPEDSELFISAIEKDNKGYRVQSIEKSFNEQTGRWYIFCRMRVKETKDKEHIHRKNTVSG</sequence>
<dbReference type="EMBL" id="VUNR01000018">
    <property type="protein sequence ID" value="MSU09180.1"/>
    <property type="molecule type" value="Genomic_DNA"/>
</dbReference>
<dbReference type="RefSeq" id="WP_154407350.1">
    <property type="nucleotide sequence ID" value="NZ_VUNR01000018.1"/>
</dbReference>